<dbReference type="Gene3D" id="1.10.287.130">
    <property type="match status" value="1"/>
</dbReference>
<keyword evidence="6" id="KW-0175">Coiled coil</keyword>
<proteinExistence type="predicted"/>
<keyword evidence="7" id="KW-1133">Transmembrane helix</keyword>
<keyword evidence="7" id="KW-0812">Transmembrane</keyword>
<dbReference type="PANTHER" id="PTHR42878:SF15">
    <property type="entry name" value="BACTERIOPHYTOCHROME"/>
    <property type="match status" value="1"/>
</dbReference>
<dbReference type="CDD" id="cd00082">
    <property type="entry name" value="HisKA"/>
    <property type="match status" value="1"/>
</dbReference>
<dbReference type="GO" id="GO:0007234">
    <property type="term" value="P:osmosensory signaling via phosphorelay pathway"/>
    <property type="evidence" value="ECO:0007669"/>
    <property type="project" value="TreeGrafter"/>
</dbReference>
<dbReference type="Pfam" id="PF02518">
    <property type="entry name" value="HATPase_c"/>
    <property type="match status" value="1"/>
</dbReference>
<evidence type="ECO:0000256" key="6">
    <source>
        <dbReference type="SAM" id="Coils"/>
    </source>
</evidence>
<keyword evidence="7" id="KW-0472">Membrane</keyword>
<dbReference type="EC" id="2.7.13.3" evidence="2"/>
<dbReference type="SMART" id="SM00388">
    <property type="entry name" value="HisKA"/>
    <property type="match status" value="1"/>
</dbReference>
<keyword evidence="4" id="KW-0808">Transferase</keyword>
<reference evidence="9 10" key="1">
    <citation type="journal article" date="2011" name="Stand. Genomic Sci.">
        <title>Complete genome sequence of Marivirga tractuosa type strain (H-43).</title>
        <authorList>
            <person name="Pagani I."/>
            <person name="Chertkov O."/>
            <person name="Lapidus A."/>
            <person name="Lucas S."/>
            <person name="Del Rio T.G."/>
            <person name="Tice H."/>
            <person name="Copeland A."/>
            <person name="Cheng J.F."/>
            <person name="Nolan M."/>
            <person name="Saunders E."/>
            <person name="Pitluck S."/>
            <person name="Held B."/>
            <person name="Goodwin L."/>
            <person name="Liolios K."/>
            <person name="Ovchinikova G."/>
            <person name="Ivanova N."/>
            <person name="Mavromatis K."/>
            <person name="Pati A."/>
            <person name="Chen A."/>
            <person name="Palaniappan K."/>
            <person name="Land M."/>
            <person name="Hauser L."/>
            <person name="Jeffries C.D."/>
            <person name="Detter J.C."/>
            <person name="Han C."/>
            <person name="Tapia R."/>
            <person name="Ngatchou-Djao O.D."/>
            <person name="Rohde M."/>
            <person name="Goker M."/>
            <person name="Spring S."/>
            <person name="Sikorski J."/>
            <person name="Woyke T."/>
            <person name="Bristow J."/>
            <person name="Eisen J.A."/>
            <person name="Markowitz V."/>
            <person name="Hugenholtz P."/>
            <person name="Klenk H.P."/>
            <person name="Kyrpides N.C."/>
        </authorList>
    </citation>
    <scope>NUCLEOTIDE SEQUENCE [LARGE SCALE GENOMIC DNA]</scope>
    <source>
        <strain evidence="10">ATCC 23168 / DSM 4126 / NBRC 15989 / NCIMB 1408 / VKM B-1430 / H-43</strain>
    </source>
</reference>
<keyword evidence="10" id="KW-1185">Reference proteome</keyword>
<evidence type="ECO:0000256" key="2">
    <source>
        <dbReference type="ARBA" id="ARBA00012438"/>
    </source>
</evidence>
<dbReference type="KEGG" id="mtt:Ftrac_0362"/>
<sequence>MNKLHFGISKFFSNYIFVLTLIVATCYNIFINTAVAQNNQVVQVKAFSENLNPYPNLSLSINKGDYVDLNESGVAFVSLLSTDIPIQSIKLKDESLEVASWNLSKGILEITIRKKSYIEKRIKVVDKNGIGVANIEVQYSGNKNISKKTDGDGVISIPLALNEKIQKTEQFKIPGYSIREFKNQDIAIITVEKIQLKVQEPKLPTVELKSDQIEKDNKTDVLLQKIDTITSIRVFYDILNKVSKDHINQEEQTKLDQKFDELLNELQAGNLSESNDFLDQISDSTGVEKDIDRIFQQVKRDNASMSQKRIVLEEKIQLVIDKLNVGFENMTEESKTNLLNEIQELENILENNKSEFNESLNSYLTVINELKRRFFDLQELENKLSESERERIRERRIYQQRLILTIAVALIFALLIVLLFYFRSKLKKQQRELIEANTVVKLTNENLENIVMERTYLLNKTFRELDTVLYKASHDLRAPLSSIAGISDLISRETNNKELTGLLVKTNRSMDKLLKKLSTISEIHQPGDFEEIDLEFICNDVISAFKTVILDRGIELKVNIALENKVLSIYKLIEVIVYHLLENALFFCWINNEQTGKVELDVHMINDMIEINIKDNGIGVERDIQHKIFEMFYVGNELSNGNGLGLYIVQKSVDLLNGKVTVSSEDKQNTIFSVQLPVKGGGSNTLEFLSSLNA</sequence>
<dbReference type="PROSITE" id="PS50109">
    <property type="entry name" value="HIS_KIN"/>
    <property type="match status" value="1"/>
</dbReference>
<dbReference type="RefSeq" id="WP_013452520.1">
    <property type="nucleotide sequence ID" value="NC_014759.1"/>
</dbReference>
<dbReference type="InterPro" id="IPR005467">
    <property type="entry name" value="His_kinase_dom"/>
</dbReference>
<dbReference type="SUPFAM" id="SSF47384">
    <property type="entry name" value="Homodimeric domain of signal transducing histidine kinase"/>
    <property type="match status" value="1"/>
</dbReference>
<name>E4TMS1_MARTH</name>
<dbReference type="InterPro" id="IPR003661">
    <property type="entry name" value="HisK_dim/P_dom"/>
</dbReference>
<evidence type="ECO:0000256" key="4">
    <source>
        <dbReference type="ARBA" id="ARBA00022679"/>
    </source>
</evidence>
<comment type="catalytic activity">
    <reaction evidence="1">
        <text>ATP + protein L-histidine = ADP + protein N-phospho-L-histidine.</text>
        <dbReference type="EC" id="2.7.13.3"/>
    </reaction>
</comment>
<dbReference type="HOGENOM" id="CLU_396812_0_0_10"/>
<evidence type="ECO:0000256" key="3">
    <source>
        <dbReference type="ARBA" id="ARBA00022553"/>
    </source>
</evidence>
<dbReference type="AlphaFoldDB" id="E4TMS1"/>
<gene>
    <name evidence="9" type="ordered locus">Ftrac_0362</name>
</gene>
<feature type="transmembrane region" description="Helical" evidence="7">
    <location>
        <begin position="402"/>
        <end position="422"/>
    </location>
</feature>
<dbReference type="PANTHER" id="PTHR42878">
    <property type="entry name" value="TWO-COMPONENT HISTIDINE KINASE"/>
    <property type="match status" value="1"/>
</dbReference>
<dbReference type="Gene3D" id="3.30.565.10">
    <property type="entry name" value="Histidine kinase-like ATPase, C-terminal domain"/>
    <property type="match status" value="1"/>
</dbReference>
<dbReference type="EMBL" id="CP002349">
    <property type="protein sequence ID" value="ADR20369.1"/>
    <property type="molecule type" value="Genomic_DNA"/>
</dbReference>
<evidence type="ECO:0000256" key="1">
    <source>
        <dbReference type="ARBA" id="ARBA00000085"/>
    </source>
</evidence>
<dbReference type="STRING" id="643867.Ftrac_0362"/>
<evidence type="ECO:0000313" key="9">
    <source>
        <dbReference type="EMBL" id="ADR20369.1"/>
    </source>
</evidence>
<accession>E4TMS1</accession>
<dbReference type="SMART" id="SM00387">
    <property type="entry name" value="HATPase_c"/>
    <property type="match status" value="1"/>
</dbReference>
<dbReference type="SUPFAM" id="SSF55874">
    <property type="entry name" value="ATPase domain of HSP90 chaperone/DNA topoisomerase II/histidine kinase"/>
    <property type="match status" value="1"/>
</dbReference>
<protein>
    <recommendedName>
        <fullName evidence="2">histidine kinase</fullName>
        <ecNumber evidence="2">2.7.13.3</ecNumber>
    </recommendedName>
</protein>
<dbReference type="InterPro" id="IPR004358">
    <property type="entry name" value="Sig_transdc_His_kin-like_C"/>
</dbReference>
<dbReference type="GO" id="GO:0000156">
    <property type="term" value="F:phosphorelay response regulator activity"/>
    <property type="evidence" value="ECO:0007669"/>
    <property type="project" value="TreeGrafter"/>
</dbReference>
<feature type="domain" description="Histidine kinase" evidence="8">
    <location>
        <begin position="471"/>
        <end position="680"/>
    </location>
</feature>
<dbReference type="Proteomes" id="UP000008720">
    <property type="component" value="Chromosome"/>
</dbReference>
<dbReference type="GO" id="GO:0000155">
    <property type="term" value="F:phosphorelay sensor kinase activity"/>
    <property type="evidence" value="ECO:0007669"/>
    <property type="project" value="InterPro"/>
</dbReference>
<dbReference type="GO" id="GO:0030295">
    <property type="term" value="F:protein kinase activator activity"/>
    <property type="evidence" value="ECO:0007669"/>
    <property type="project" value="TreeGrafter"/>
</dbReference>
<dbReference type="InterPro" id="IPR003594">
    <property type="entry name" value="HATPase_dom"/>
</dbReference>
<dbReference type="OrthoDB" id="973142at2"/>
<evidence type="ECO:0000256" key="5">
    <source>
        <dbReference type="ARBA" id="ARBA00022777"/>
    </source>
</evidence>
<dbReference type="InterPro" id="IPR050351">
    <property type="entry name" value="BphY/WalK/GraS-like"/>
</dbReference>
<feature type="coiled-coil region" evidence="6">
    <location>
        <begin position="328"/>
        <end position="397"/>
    </location>
</feature>
<keyword evidence="3" id="KW-0597">Phosphoprotein</keyword>
<keyword evidence="5 9" id="KW-0418">Kinase</keyword>
<dbReference type="InterPro" id="IPR036097">
    <property type="entry name" value="HisK_dim/P_sf"/>
</dbReference>
<dbReference type="PRINTS" id="PR00344">
    <property type="entry name" value="BCTRLSENSOR"/>
</dbReference>
<dbReference type="eggNOG" id="COG2205">
    <property type="taxonomic scope" value="Bacteria"/>
</dbReference>
<evidence type="ECO:0000259" key="8">
    <source>
        <dbReference type="PROSITE" id="PS50109"/>
    </source>
</evidence>
<feature type="transmembrane region" description="Helical" evidence="7">
    <location>
        <begin position="12"/>
        <end position="30"/>
    </location>
</feature>
<evidence type="ECO:0000256" key="7">
    <source>
        <dbReference type="SAM" id="Phobius"/>
    </source>
</evidence>
<organism evidence="9 10">
    <name type="scientific">Marivirga tractuosa (strain ATCC 23168 / DSM 4126 / NBRC 15989 / NCIMB 1408 / VKM B-1430 / H-43)</name>
    <name type="common">Microscilla tractuosa</name>
    <name type="synonym">Flexibacter tractuosus</name>
    <dbReference type="NCBI Taxonomy" id="643867"/>
    <lineage>
        <taxon>Bacteria</taxon>
        <taxon>Pseudomonadati</taxon>
        <taxon>Bacteroidota</taxon>
        <taxon>Cytophagia</taxon>
        <taxon>Cytophagales</taxon>
        <taxon>Marivirgaceae</taxon>
        <taxon>Marivirga</taxon>
    </lineage>
</organism>
<evidence type="ECO:0000313" key="10">
    <source>
        <dbReference type="Proteomes" id="UP000008720"/>
    </source>
</evidence>
<dbReference type="InterPro" id="IPR036890">
    <property type="entry name" value="HATPase_C_sf"/>
</dbReference>
<dbReference type="CDD" id="cd00075">
    <property type="entry name" value="HATPase"/>
    <property type="match status" value="1"/>
</dbReference>